<keyword evidence="2" id="KW-0812">Transmembrane</keyword>
<organism evidence="3 4">
    <name type="scientific">Acetobacter persici</name>
    <dbReference type="NCBI Taxonomy" id="1076596"/>
    <lineage>
        <taxon>Bacteria</taxon>
        <taxon>Pseudomonadati</taxon>
        <taxon>Pseudomonadota</taxon>
        <taxon>Alphaproteobacteria</taxon>
        <taxon>Acetobacterales</taxon>
        <taxon>Acetobacteraceae</taxon>
        <taxon>Acetobacter</taxon>
    </lineage>
</organism>
<keyword evidence="4" id="KW-1185">Reference proteome</keyword>
<proteinExistence type="predicted"/>
<keyword evidence="2" id="KW-0472">Membrane</keyword>
<reference evidence="3 4" key="1">
    <citation type="journal article" date="2020" name="Cell Rep.">
        <title>Local necrotic cells trigger systemic immune activation via gut microbiome dysbiosis in Drosophila.</title>
        <authorList>
            <person name="Kosakamoto H."/>
            <person name="Yamauchi T."/>
            <person name="Akuzawa-Tokita Y."/>
            <person name="Nishimura K."/>
            <person name="Soga T."/>
            <person name="Murakami T."/>
            <person name="Mori H."/>
            <person name="Yamamoto K."/>
            <person name="Miyazaki R."/>
            <person name="Koto A."/>
            <person name="Miura M."/>
            <person name="Obata F."/>
        </authorList>
    </citation>
    <scope>NUCLEOTIDE SEQUENCE [LARGE SCALE GENOMIC DNA]</scope>
    <source>
        <strain evidence="3 4">Ai</strain>
    </source>
</reference>
<feature type="coiled-coil region" evidence="1">
    <location>
        <begin position="5"/>
        <end position="32"/>
    </location>
</feature>
<evidence type="ECO:0000313" key="4">
    <source>
        <dbReference type="Proteomes" id="UP000548726"/>
    </source>
</evidence>
<protein>
    <submittedName>
        <fullName evidence="3">Uncharacterized protein</fullName>
    </submittedName>
</protein>
<sequence>MQPPIGTLRYRAEAANQRMARMEDKLDRLIEATSKLPSTNAMWTMVASVIGICAASVGVIVAILTWLQGFHH</sequence>
<keyword evidence="2" id="KW-1133">Transmembrane helix</keyword>
<evidence type="ECO:0000256" key="1">
    <source>
        <dbReference type="SAM" id="Coils"/>
    </source>
</evidence>
<dbReference type="AlphaFoldDB" id="A0A6V8IAU6"/>
<name>A0A6V8IAU6_9PROT</name>
<keyword evidence="1" id="KW-0175">Coiled coil</keyword>
<gene>
    <name evidence="3" type="ORF">DmAi_28070</name>
</gene>
<dbReference type="Proteomes" id="UP000548726">
    <property type="component" value="Unassembled WGS sequence"/>
</dbReference>
<feature type="transmembrane region" description="Helical" evidence="2">
    <location>
        <begin position="41"/>
        <end position="67"/>
    </location>
</feature>
<evidence type="ECO:0000256" key="2">
    <source>
        <dbReference type="SAM" id="Phobius"/>
    </source>
</evidence>
<evidence type="ECO:0000313" key="3">
    <source>
        <dbReference type="EMBL" id="GFE94748.1"/>
    </source>
</evidence>
<accession>A0A6V8IAU6</accession>
<comment type="caution">
    <text evidence="3">The sequence shown here is derived from an EMBL/GenBank/DDBJ whole genome shotgun (WGS) entry which is preliminary data.</text>
</comment>
<dbReference type="EMBL" id="BLJP01000018">
    <property type="protein sequence ID" value="GFE94748.1"/>
    <property type="molecule type" value="Genomic_DNA"/>
</dbReference>